<reference evidence="1 2" key="1">
    <citation type="journal article" date="2014" name="Nat. Commun.">
        <title>Klebsormidium flaccidum genome reveals primary factors for plant terrestrial adaptation.</title>
        <authorList>
            <person name="Hori K."/>
            <person name="Maruyama F."/>
            <person name="Fujisawa T."/>
            <person name="Togashi T."/>
            <person name="Yamamoto N."/>
            <person name="Seo M."/>
            <person name="Sato S."/>
            <person name="Yamada T."/>
            <person name="Mori H."/>
            <person name="Tajima N."/>
            <person name="Moriyama T."/>
            <person name="Ikeuchi M."/>
            <person name="Watanabe M."/>
            <person name="Wada H."/>
            <person name="Kobayashi K."/>
            <person name="Saito M."/>
            <person name="Masuda T."/>
            <person name="Sasaki-Sekimoto Y."/>
            <person name="Mashiguchi K."/>
            <person name="Awai K."/>
            <person name="Shimojima M."/>
            <person name="Masuda S."/>
            <person name="Iwai M."/>
            <person name="Nobusawa T."/>
            <person name="Narise T."/>
            <person name="Kondo S."/>
            <person name="Saito H."/>
            <person name="Sato R."/>
            <person name="Murakawa M."/>
            <person name="Ihara Y."/>
            <person name="Oshima-Yamada Y."/>
            <person name="Ohtaka K."/>
            <person name="Satoh M."/>
            <person name="Sonobe K."/>
            <person name="Ishii M."/>
            <person name="Ohtani R."/>
            <person name="Kanamori-Sato M."/>
            <person name="Honoki R."/>
            <person name="Miyazaki D."/>
            <person name="Mochizuki H."/>
            <person name="Umetsu J."/>
            <person name="Higashi K."/>
            <person name="Shibata D."/>
            <person name="Kamiya Y."/>
            <person name="Sato N."/>
            <person name="Nakamura Y."/>
            <person name="Tabata S."/>
            <person name="Ida S."/>
            <person name="Kurokawa K."/>
            <person name="Ohta H."/>
        </authorList>
    </citation>
    <scope>NUCLEOTIDE SEQUENCE [LARGE SCALE GENOMIC DNA]</scope>
    <source>
        <strain evidence="1 2">NIES-2285</strain>
    </source>
</reference>
<name>A0A1Y1IF95_KLENI</name>
<keyword evidence="2" id="KW-1185">Reference proteome</keyword>
<dbReference type="InterPro" id="IPR036514">
    <property type="entry name" value="SGNH_hydro_sf"/>
</dbReference>
<dbReference type="Proteomes" id="UP000054558">
    <property type="component" value="Unassembled WGS sequence"/>
</dbReference>
<dbReference type="EMBL" id="DF237485">
    <property type="protein sequence ID" value="GAQ89560.1"/>
    <property type="molecule type" value="Genomic_DNA"/>
</dbReference>
<protein>
    <submittedName>
        <fullName evidence="1">Uncharacterized protein</fullName>
    </submittedName>
</protein>
<accession>A0A1Y1IF95</accession>
<dbReference type="OrthoDB" id="2171800at2759"/>
<organism evidence="1 2">
    <name type="scientific">Klebsormidium nitens</name>
    <name type="common">Green alga</name>
    <name type="synonym">Ulothrix nitens</name>
    <dbReference type="NCBI Taxonomy" id="105231"/>
    <lineage>
        <taxon>Eukaryota</taxon>
        <taxon>Viridiplantae</taxon>
        <taxon>Streptophyta</taxon>
        <taxon>Klebsormidiophyceae</taxon>
        <taxon>Klebsormidiales</taxon>
        <taxon>Klebsormidiaceae</taxon>
        <taxon>Klebsormidium</taxon>
    </lineage>
</organism>
<dbReference type="SUPFAM" id="SSF52266">
    <property type="entry name" value="SGNH hydrolase"/>
    <property type="match status" value="1"/>
</dbReference>
<dbReference type="Gene3D" id="3.40.50.1110">
    <property type="entry name" value="SGNH hydrolase"/>
    <property type="match status" value="1"/>
</dbReference>
<gene>
    <name evidence="1" type="ORF">KFL_005360040</name>
</gene>
<sequence length="397" mass="43775">MKAWQLLPEGLEESLSTKRLAGFSKLNITPAVLVILTLLNLWIAAKPTQVQQLLVVPNCCTAHLQSHSAHGTAGAARLSPPAQAETLLRNLQLPNDTWRSFPPTVRHDPILGYDYGLAHKVGWLENKTRIWECMDKVGPRRQITFVGDSVTRDAYARMVEALGGPTSSWVGQSTRNMAIHWWLAQGDFELDSGLAPIPGTPPPANVTLSFRFACNAFPHMTKILSDPAVSNSDVLVLNSGLWEMGTGSGTGTLNGSWMRDYMYRLSQLVLHLKENYKGRVIWRTMGAIDWYKAKERDRFLPFKFRAMNLFAEGLFRGAGYEVVDFWSAMAIDTTGLTTPDGVHGGEAILADLVFNKVCLDEPLFSVDTAAEIVKAVDSGSMPPPKLQGPDPPFVPFP</sequence>
<evidence type="ECO:0000313" key="2">
    <source>
        <dbReference type="Proteomes" id="UP000054558"/>
    </source>
</evidence>
<evidence type="ECO:0000313" key="1">
    <source>
        <dbReference type="EMBL" id="GAQ89560.1"/>
    </source>
</evidence>
<dbReference type="AlphaFoldDB" id="A0A1Y1IF95"/>
<proteinExistence type="predicted"/>